<dbReference type="AlphaFoldDB" id="A0A2B4SDY1"/>
<feature type="region of interest" description="Disordered" evidence="2">
    <location>
        <begin position="98"/>
        <end position="118"/>
    </location>
</feature>
<feature type="compositionally biased region" description="Polar residues" evidence="2">
    <location>
        <begin position="278"/>
        <end position="287"/>
    </location>
</feature>
<gene>
    <name evidence="3" type="ORF">AWC38_SpisGene8575</name>
</gene>
<reference evidence="4" key="1">
    <citation type="journal article" date="2017" name="bioRxiv">
        <title>Comparative analysis of the genomes of Stylophora pistillata and Acropora digitifera provides evidence for extensive differences between species of corals.</title>
        <authorList>
            <person name="Voolstra C.R."/>
            <person name="Li Y."/>
            <person name="Liew Y.J."/>
            <person name="Baumgarten S."/>
            <person name="Zoccola D."/>
            <person name="Flot J.-F."/>
            <person name="Tambutte S."/>
            <person name="Allemand D."/>
            <person name="Aranda M."/>
        </authorList>
    </citation>
    <scope>NUCLEOTIDE SEQUENCE [LARGE SCALE GENOMIC DNA]</scope>
</reference>
<feature type="compositionally biased region" description="Polar residues" evidence="2">
    <location>
        <begin position="30"/>
        <end position="54"/>
    </location>
</feature>
<feature type="region of interest" description="Disordered" evidence="2">
    <location>
        <begin position="212"/>
        <end position="287"/>
    </location>
</feature>
<evidence type="ECO:0000256" key="2">
    <source>
        <dbReference type="SAM" id="MobiDB-lite"/>
    </source>
</evidence>
<organism evidence="3 4">
    <name type="scientific">Stylophora pistillata</name>
    <name type="common">Smooth cauliflower coral</name>
    <dbReference type="NCBI Taxonomy" id="50429"/>
    <lineage>
        <taxon>Eukaryota</taxon>
        <taxon>Metazoa</taxon>
        <taxon>Cnidaria</taxon>
        <taxon>Anthozoa</taxon>
        <taxon>Hexacorallia</taxon>
        <taxon>Scleractinia</taxon>
        <taxon>Astrocoeniina</taxon>
        <taxon>Pocilloporidae</taxon>
        <taxon>Stylophora</taxon>
    </lineage>
</organism>
<protein>
    <submittedName>
        <fullName evidence="3">Uncharacterized protein</fullName>
    </submittedName>
</protein>
<evidence type="ECO:0000256" key="1">
    <source>
        <dbReference type="SAM" id="Coils"/>
    </source>
</evidence>
<dbReference type="EMBL" id="LSMT01000119">
    <property type="protein sequence ID" value="PFX26742.1"/>
    <property type="molecule type" value="Genomic_DNA"/>
</dbReference>
<feature type="compositionally biased region" description="Low complexity" evidence="2">
    <location>
        <begin position="367"/>
        <end position="387"/>
    </location>
</feature>
<feature type="coiled-coil region" evidence="1">
    <location>
        <begin position="60"/>
        <end position="87"/>
    </location>
</feature>
<feature type="region of interest" description="Disordered" evidence="2">
    <location>
        <begin position="323"/>
        <end position="434"/>
    </location>
</feature>
<evidence type="ECO:0000313" key="3">
    <source>
        <dbReference type="EMBL" id="PFX26742.1"/>
    </source>
</evidence>
<keyword evidence="4" id="KW-1185">Reference proteome</keyword>
<feature type="compositionally biased region" description="Polar residues" evidence="2">
    <location>
        <begin position="388"/>
        <end position="400"/>
    </location>
</feature>
<evidence type="ECO:0000313" key="4">
    <source>
        <dbReference type="Proteomes" id="UP000225706"/>
    </source>
</evidence>
<keyword evidence="1" id="KW-0175">Coiled coil</keyword>
<feature type="compositionally biased region" description="Polar residues" evidence="2">
    <location>
        <begin position="328"/>
        <end position="363"/>
    </location>
</feature>
<dbReference type="Proteomes" id="UP000225706">
    <property type="component" value="Unassembled WGS sequence"/>
</dbReference>
<feature type="compositionally biased region" description="Low complexity" evidence="2">
    <location>
        <begin position="268"/>
        <end position="277"/>
    </location>
</feature>
<name>A0A2B4SDY1_STYPI</name>
<comment type="caution">
    <text evidence="3">The sequence shown here is derived from an EMBL/GenBank/DDBJ whole genome shotgun (WGS) entry which is preliminary data.</text>
</comment>
<sequence length="520" mass="56433">MLLKETISETSVNNRALKRGRNFDKCALSPSESVKSANSERGYQSSRSSPQSPLTPLERLQRARNRCSKWQSRLEEALARSERLRQSVTSGSEERSFLSCSSCDSRNEHHGDAEDNYSARSGSVASFLARLRGSTEDLRRNPTCGASGQEFDSASALEELSDDLPDWLINDLAAVSSGTLSPGEIPDSLDPEIAALLPEGSICPSISSNSFSITHSPLRGPPSPDTDANRTNSTRSISDSSPSPTISHLFDPPRAVRQRASVRRHSVEGSVTSSGSEDNVNAENIQERQLPTMHTVVQRFQGYLRRTTLRNAVRPLERFSRSIDRSTRQFQSNLPSSGRPTGDSTQLSNFGNSASVESTSLNDASPRRWLSALRRSSRPSARVSPSPYNSGPAQSNSVSNSPPRRWLSALRRSPRSSARVSPSPGKVKKIEVQPDDDNKTKMFCIIQPSLTVDPIMVETSVIEHRSCEQASGSTTASPSAASTSTITSISSFEFEEVINLSSPALDTTTNASPAADCGRT</sequence>
<feature type="compositionally biased region" description="Low complexity" evidence="2">
    <location>
        <begin position="401"/>
        <end position="424"/>
    </location>
</feature>
<feature type="compositionally biased region" description="Low complexity" evidence="2">
    <location>
        <begin position="229"/>
        <end position="247"/>
    </location>
</feature>
<proteinExistence type="predicted"/>
<accession>A0A2B4SDY1</accession>
<feature type="region of interest" description="Disordered" evidence="2">
    <location>
        <begin position="28"/>
        <end position="60"/>
    </location>
</feature>